<dbReference type="PANTHER" id="PTHR12126">
    <property type="entry name" value="NADH-UBIQUINONE OXIDOREDUCTASE 39 KDA SUBUNIT-RELATED"/>
    <property type="match status" value="1"/>
</dbReference>
<gene>
    <name evidence="1" type="ORF">HGRIS_012788</name>
</gene>
<name>A0ABR3ITF6_9AGAR</name>
<sequence>MFLTRKLNLERLYDSSSGRPYETAKGHSPAWASKVDWQKGDALNPQSFAHLLPQAQGVVHTLGTLIEDGEYKTALKQGDVPALIGSFVRGAGMNGGKNPLKKGVEANGTGSYEALNRDSGLRVCEAFVSSSPSSNTGGPRPFVYISAEDIFQPFIPARYIKTKREAEQGIALMLTDKPEYRPVFIRPSLVYHAHYRPLTTPAAVLLDLSASLHAKVPRSLPTPSSVLRTLGAAFSGRSASQMDASSPLESMANAMIIPPVHVDQVAAAIAIALDPTRTDVRGIINVRRMRDLIGWSDNSYEANVQPAQPRSF</sequence>
<dbReference type="SUPFAM" id="SSF51735">
    <property type="entry name" value="NAD(P)-binding Rossmann-fold domains"/>
    <property type="match status" value="1"/>
</dbReference>
<dbReference type="Gene3D" id="3.40.50.720">
    <property type="entry name" value="NAD(P)-binding Rossmann-like Domain"/>
    <property type="match status" value="1"/>
</dbReference>
<evidence type="ECO:0008006" key="3">
    <source>
        <dbReference type="Google" id="ProtNLM"/>
    </source>
</evidence>
<dbReference type="EMBL" id="JASNQZ010000015">
    <property type="protein sequence ID" value="KAL0946587.1"/>
    <property type="molecule type" value="Genomic_DNA"/>
</dbReference>
<comment type="caution">
    <text evidence="1">The sequence shown here is derived from an EMBL/GenBank/DDBJ whole genome shotgun (WGS) entry which is preliminary data.</text>
</comment>
<keyword evidence="2" id="KW-1185">Reference proteome</keyword>
<organism evidence="1 2">
    <name type="scientific">Hohenbuehelia grisea</name>
    <dbReference type="NCBI Taxonomy" id="104357"/>
    <lineage>
        <taxon>Eukaryota</taxon>
        <taxon>Fungi</taxon>
        <taxon>Dikarya</taxon>
        <taxon>Basidiomycota</taxon>
        <taxon>Agaricomycotina</taxon>
        <taxon>Agaricomycetes</taxon>
        <taxon>Agaricomycetidae</taxon>
        <taxon>Agaricales</taxon>
        <taxon>Pleurotineae</taxon>
        <taxon>Pleurotaceae</taxon>
        <taxon>Hohenbuehelia</taxon>
    </lineage>
</organism>
<reference evidence="2" key="1">
    <citation type="submission" date="2024-06" db="EMBL/GenBank/DDBJ databases">
        <title>Multi-omics analyses provide insights into the biosynthesis of the anticancer antibiotic pleurotin in Hohenbuehelia grisea.</title>
        <authorList>
            <person name="Weaver J.A."/>
            <person name="Alberti F."/>
        </authorList>
    </citation>
    <scope>NUCLEOTIDE SEQUENCE [LARGE SCALE GENOMIC DNA]</scope>
    <source>
        <strain evidence="2">T-177</strain>
    </source>
</reference>
<dbReference type="InterPro" id="IPR036291">
    <property type="entry name" value="NAD(P)-bd_dom_sf"/>
</dbReference>
<proteinExistence type="predicted"/>
<evidence type="ECO:0000313" key="2">
    <source>
        <dbReference type="Proteomes" id="UP001556367"/>
    </source>
</evidence>
<dbReference type="InterPro" id="IPR051207">
    <property type="entry name" value="ComplexI_NDUFA9_subunit"/>
</dbReference>
<protein>
    <recommendedName>
        <fullName evidence="3">Thioester reductase (TE) domain-containing protein</fullName>
    </recommendedName>
</protein>
<evidence type="ECO:0000313" key="1">
    <source>
        <dbReference type="EMBL" id="KAL0946587.1"/>
    </source>
</evidence>
<dbReference type="Proteomes" id="UP001556367">
    <property type="component" value="Unassembled WGS sequence"/>
</dbReference>
<dbReference type="PANTHER" id="PTHR12126:SF16">
    <property type="entry name" value="MIOREX COMPLEX COMPONENT 2"/>
    <property type="match status" value="1"/>
</dbReference>
<accession>A0ABR3ITF6</accession>